<comment type="function">
    <text evidence="3">Is also involved in protein lipoylation via its role as an octanoyl/lipoyl carrier protein intermediate.</text>
</comment>
<evidence type="ECO:0000259" key="4">
    <source>
        <dbReference type="PROSITE" id="PS50968"/>
    </source>
</evidence>
<protein>
    <recommendedName>
        <fullName evidence="3">Glycine cleavage system H protein</fullName>
    </recommendedName>
    <alternativeName>
        <fullName evidence="3">Octanoyl/lipoyl carrier protein</fullName>
    </alternativeName>
</protein>
<dbReference type="PANTHER" id="PTHR11715:SF3">
    <property type="entry name" value="GLYCINE CLEAVAGE SYSTEM H PROTEIN-RELATED"/>
    <property type="match status" value="1"/>
</dbReference>
<dbReference type="CDD" id="cd06848">
    <property type="entry name" value="GCS_H"/>
    <property type="match status" value="1"/>
</dbReference>
<dbReference type="Proteomes" id="UP000231932">
    <property type="component" value="Chromosome"/>
</dbReference>
<dbReference type="InterPro" id="IPR033753">
    <property type="entry name" value="GCV_H/Fam206"/>
</dbReference>
<keyword evidence="6" id="KW-1185">Reference proteome</keyword>
<dbReference type="PROSITE" id="PS50968">
    <property type="entry name" value="BIOTINYL_LIPOYL"/>
    <property type="match status" value="1"/>
</dbReference>
<dbReference type="Gene3D" id="2.40.50.100">
    <property type="match status" value="1"/>
</dbReference>
<dbReference type="GO" id="GO:0005960">
    <property type="term" value="C:glycine cleavage complex"/>
    <property type="evidence" value="ECO:0007669"/>
    <property type="project" value="InterPro"/>
</dbReference>
<dbReference type="EMBL" id="CP024955">
    <property type="protein sequence ID" value="ATY85637.1"/>
    <property type="molecule type" value="Genomic_DNA"/>
</dbReference>
<dbReference type="InterPro" id="IPR000089">
    <property type="entry name" value="Biotin_lipoyl"/>
</dbReference>
<dbReference type="KEGG" id="kyr:CVV65_12460"/>
<comment type="function">
    <text evidence="3">The glycine cleavage system catalyzes the degradation of glycine. The H protein shuttles the methylamine group of glycine from the P protein to the T protein.</text>
</comment>
<name>A0A2K8NA11_9BACL</name>
<dbReference type="InterPro" id="IPR011053">
    <property type="entry name" value="Single_hybrid_motif"/>
</dbReference>
<evidence type="ECO:0000256" key="2">
    <source>
        <dbReference type="ARBA" id="ARBA00022823"/>
    </source>
</evidence>
<dbReference type="InterPro" id="IPR002930">
    <property type="entry name" value="GCV_H"/>
</dbReference>
<dbReference type="GO" id="GO:0009249">
    <property type="term" value="P:protein lipoylation"/>
    <property type="evidence" value="ECO:0007669"/>
    <property type="project" value="UniProtKB-UniRule"/>
</dbReference>
<dbReference type="NCBIfam" id="NF002270">
    <property type="entry name" value="PRK01202.1"/>
    <property type="match status" value="1"/>
</dbReference>
<dbReference type="GO" id="GO:0019464">
    <property type="term" value="P:glycine decarboxylation via glycine cleavage system"/>
    <property type="evidence" value="ECO:0007669"/>
    <property type="project" value="UniProtKB-UniRule"/>
</dbReference>
<dbReference type="PROSITE" id="PS00189">
    <property type="entry name" value="LIPOYL"/>
    <property type="match status" value="1"/>
</dbReference>
<reference evidence="6" key="1">
    <citation type="submission" date="2017-11" db="EMBL/GenBank/DDBJ databases">
        <title>Complete Genome Sequence of Kyrpidia sp. Strain EA-1, a thermophilic, hydrogen-oxidizing Bacterium, isolated from the Azores.</title>
        <authorList>
            <person name="Reiner J.E."/>
            <person name="Lapp C.J."/>
            <person name="Bunk B."/>
            <person name="Gescher J."/>
        </authorList>
    </citation>
    <scope>NUCLEOTIDE SEQUENCE [LARGE SCALE GENOMIC DNA]</scope>
    <source>
        <strain evidence="6">EA-1</strain>
    </source>
</reference>
<gene>
    <name evidence="3" type="primary">gcvH</name>
    <name evidence="5" type="ORF">CVV65_12460</name>
</gene>
<keyword evidence="2 3" id="KW-0450">Lipoyl</keyword>
<dbReference type="SUPFAM" id="SSF51230">
    <property type="entry name" value="Single hybrid motif"/>
    <property type="match status" value="1"/>
</dbReference>
<dbReference type="HAMAP" id="MF_00272">
    <property type="entry name" value="GcvH"/>
    <property type="match status" value="1"/>
</dbReference>
<comment type="subunit">
    <text evidence="3">The glycine cleavage system is composed of four proteins: P, T, L and H.</text>
</comment>
<dbReference type="InterPro" id="IPR003016">
    <property type="entry name" value="2-oxoA_DH_lipoyl-BS"/>
</dbReference>
<dbReference type="PANTHER" id="PTHR11715">
    <property type="entry name" value="GLYCINE CLEAVAGE SYSTEM H PROTEIN"/>
    <property type="match status" value="1"/>
</dbReference>
<organism evidence="5 6">
    <name type="scientific">Kyrpidia spormannii</name>
    <dbReference type="NCBI Taxonomy" id="2055160"/>
    <lineage>
        <taxon>Bacteria</taxon>
        <taxon>Bacillati</taxon>
        <taxon>Bacillota</taxon>
        <taxon>Bacilli</taxon>
        <taxon>Bacillales</taxon>
        <taxon>Alicyclobacillaceae</taxon>
        <taxon>Kyrpidia</taxon>
    </lineage>
</organism>
<proteinExistence type="inferred from homology"/>
<sequence length="144" mass="15415">MSDGCILPEDLYYWIDKHVWAKPEPDGTVLVGMTDVAQSLAGKIIVVNLRSLGKNLARGKSAGTLESGKWVGTIPTPVAGKVIAINEQIKGQPDLVNTDPYGAGWLIRVEPADWSADSQNLATGADGVAEYRKKLEAEGIKCSH</sequence>
<dbReference type="GO" id="GO:0005829">
    <property type="term" value="C:cytosol"/>
    <property type="evidence" value="ECO:0007669"/>
    <property type="project" value="TreeGrafter"/>
</dbReference>
<evidence type="ECO:0000256" key="3">
    <source>
        <dbReference type="HAMAP-Rule" id="MF_00272"/>
    </source>
</evidence>
<evidence type="ECO:0000256" key="1">
    <source>
        <dbReference type="ARBA" id="ARBA00009249"/>
    </source>
</evidence>
<dbReference type="OrthoDB" id="9796712at2"/>
<dbReference type="Pfam" id="PF01597">
    <property type="entry name" value="GCV_H"/>
    <property type="match status" value="1"/>
</dbReference>
<evidence type="ECO:0000313" key="6">
    <source>
        <dbReference type="Proteomes" id="UP000231932"/>
    </source>
</evidence>
<feature type="modified residue" description="N6-lipoyllysine" evidence="3">
    <location>
        <position position="69"/>
    </location>
</feature>
<accession>A0A2K8NA11</accession>
<dbReference type="AlphaFoldDB" id="A0A2K8NA11"/>
<comment type="similarity">
    <text evidence="1 3">Belongs to the GcvH family.</text>
</comment>
<evidence type="ECO:0000313" key="5">
    <source>
        <dbReference type="EMBL" id="ATY85637.1"/>
    </source>
</evidence>
<dbReference type="RefSeq" id="WP_100668399.1">
    <property type="nucleotide sequence ID" value="NZ_CP024955.1"/>
</dbReference>
<feature type="domain" description="Lipoyl-binding" evidence="4">
    <location>
        <begin position="28"/>
        <end position="110"/>
    </location>
</feature>
<comment type="cofactor">
    <cofactor evidence="3">
        <name>(R)-lipoate</name>
        <dbReference type="ChEBI" id="CHEBI:83088"/>
    </cofactor>
    <text evidence="3">Binds 1 lipoyl cofactor covalently.</text>
</comment>